<feature type="compositionally biased region" description="Basic and acidic residues" evidence="1">
    <location>
        <begin position="107"/>
        <end position="121"/>
    </location>
</feature>
<organism evidence="2 3">
    <name type="scientific">Amycolatopsis camponoti</name>
    <dbReference type="NCBI Taxonomy" id="2606593"/>
    <lineage>
        <taxon>Bacteria</taxon>
        <taxon>Bacillati</taxon>
        <taxon>Actinomycetota</taxon>
        <taxon>Actinomycetes</taxon>
        <taxon>Pseudonocardiales</taxon>
        <taxon>Pseudonocardiaceae</taxon>
        <taxon>Amycolatopsis</taxon>
    </lineage>
</organism>
<accession>A0A6I8LWD8</accession>
<gene>
    <name evidence="2" type="ORF">AA23TX_06442</name>
</gene>
<dbReference type="RefSeq" id="WP_155546382.1">
    <property type="nucleotide sequence ID" value="NZ_CABVGP010000002.1"/>
</dbReference>
<evidence type="ECO:0000256" key="1">
    <source>
        <dbReference type="SAM" id="MobiDB-lite"/>
    </source>
</evidence>
<dbReference type="AlphaFoldDB" id="A0A6I8LWD8"/>
<protein>
    <submittedName>
        <fullName evidence="2">Uncharacterized protein</fullName>
    </submittedName>
</protein>
<dbReference type="EMBL" id="CABVGP010000002">
    <property type="protein sequence ID" value="VVJ21421.1"/>
    <property type="molecule type" value="Genomic_DNA"/>
</dbReference>
<feature type="region of interest" description="Disordered" evidence="1">
    <location>
        <begin position="107"/>
        <end position="140"/>
    </location>
</feature>
<reference evidence="2 3" key="1">
    <citation type="submission" date="2019-09" db="EMBL/GenBank/DDBJ databases">
        <authorList>
            <person name="Leyn A S."/>
        </authorList>
    </citation>
    <scope>NUCLEOTIDE SEQUENCE [LARGE SCALE GENOMIC DNA]</scope>
    <source>
        <strain evidence="2">AA231_1</strain>
    </source>
</reference>
<evidence type="ECO:0000313" key="2">
    <source>
        <dbReference type="EMBL" id="VVJ21421.1"/>
    </source>
</evidence>
<dbReference type="Proteomes" id="UP000399805">
    <property type="component" value="Unassembled WGS sequence"/>
</dbReference>
<keyword evidence="3" id="KW-1185">Reference proteome</keyword>
<name>A0A6I8LWD8_9PSEU</name>
<evidence type="ECO:0000313" key="3">
    <source>
        <dbReference type="Proteomes" id="UP000399805"/>
    </source>
</evidence>
<sequence>MVDNYDAATVTAVGKVIEAFETIERARGHLYSFHQLTGSADLVLDEAVEALEKAGHADWARRIGEELIGLNVVPDRWTFQLVEEYDDGFYATFRDFHRELLESLNDGRRHVPEQRMKDERRTRGRAGHEAGPPSTPPAGS</sequence>
<proteinExistence type="predicted"/>